<sequence length="142" mass="16642">MHRQSQQSVCEELRQLQQEGFLYYSKSHTNLSNHFGISRNVEKSQKNNLKSKIEMDQDKLLSDGVGLISDHLSSLQEIYISFEKESYEKFKILEQVDYEKSSSEISRLHQLYIKPFKYINIDYILGAIQRAESSVVNNKNVF</sequence>
<name>A0AAW2Z7W8_9EUKA</name>
<dbReference type="Proteomes" id="UP001431209">
    <property type="component" value="Unassembled WGS sequence"/>
</dbReference>
<dbReference type="AlphaFoldDB" id="A0AAW2Z7W8"/>
<organism evidence="1 2">
    <name type="scientific">Acrasis kona</name>
    <dbReference type="NCBI Taxonomy" id="1008807"/>
    <lineage>
        <taxon>Eukaryota</taxon>
        <taxon>Discoba</taxon>
        <taxon>Heterolobosea</taxon>
        <taxon>Tetramitia</taxon>
        <taxon>Eutetramitia</taxon>
        <taxon>Acrasidae</taxon>
        <taxon>Acrasis</taxon>
    </lineage>
</organism>
<gene>
    <name evidence="1" type="ORF">AKO1_002183</name>
</gene>
<evidence type="ECO:0000313" key="1">
    <source>
        <dbReference type="EMBL" id="KAL0485912.1"/>
    </source>
</evidence>
<protein>
    <submittedName>
        <fullName evidence="1">Uncharacterized protein</fullName>
    </submittedName>
</protein>
<dbReference type="EMBL" id="JAOPGA020001182">
    <property type="protein sequence ID" value="KAL0485912.1"/>
    <property type="molecule type" value="Genomic_DNA"/>
</dbReference>
<comment type="caution">
    <text evidence="1">The sequence shown here is derived from an EMBL/GenBank/DDBJ whole genome shotgun (WGS) entry which is preliminary data.</text>
</comment>
<keyword evidence="2" id="KW-1185">Reference proteome</keyword>
<proteinExistence type="predicted"/>
<reference evidence="1 2" key="1">
    <citation type="submission" date="2024-03" db="EMBL/GenBank/DDBJ databases">
        <title>The Acrasis kona genome and developmental transcriptomes reveal deep origins of eukaryotic multicellular pathways.</title>
        <authorList>
            <person name="Sheikh S."/>
            <person name="Fu C.-J."/>
            <person name="Brown M.W."/>
            <person name="Baldauf S.L."/>
        </authorList>
    </citation>
    <scope>NUCLEOTIDE SEQUENCE [LARGE SCALE GENOMIC DNA]</scope>
    <source>
        <strain evidence="1 2">ATCC MYA-3509</strain>
    </source>
</reference>
<evidence type="ECO:0000313" key="2">
    <source>
        <dbReference type="Proteomes" id="UP001431209"/>
    </source>
</evidence>
<accession>A0AAW2Z7W8</accession>